<feature type="transmembrane region" description="Helical" evidence="1">
    <location>
        <begin position="148"/>
        <end position="165"/>
    </location>
</feature>
<evidence type="ECO:0000313" key="3">
    <source>
        <dbReference type="EMBL" id="MBC3791828.1"/>
    </source>
</evidence>
<proteinExistence type="predicted"/>
<keyword evidence="1" id="KW-0472">Membrane</keyword>
<dbReference type="SUPFAM" id="SSF55874">
    <property type="entry name" value="ATPase domain of HSP90 chaperone/DNA topoisomerase II/histidine kinase"/>
    <property type="match status" value="1"/>
</dbReference>
<keyword evidence="3" id="KW-0808">Transferase</keyword>
<sequence length="518" mass="59271">MRDLREFRRYELVFVLGTATLYVVRRLLNEVDRIDGMLSSAERSDVPSATLWRNLATYDHTLNNNVPLIAAVGLFLAAWYVFHTLAYPRIHDRTNDREAGLYLGLTGILLLVSVFIYQYLKLYVRYQYDTAENVIGLAVYSLFRKRTVLANTIGLVVMLGIYELGFQYYQLLARKIEQESEQHFRLVSYLLLGGLGLLAVNLVLTGTLPVTLWHGGTGDTLLLSGLLLQILVLQSYVYSDVLPLFRTAESTRTVLFTTIGTTVLAAIVATTVLWGAVTNFYYYSFEPIIPFTAVVLIGAFAIAYVRRWLTKEKTALKTEVSTKAAELASLRAQINPHFLFNALNSLYATALNENSEKTADGIQKLGDMMRFMLQENNLDRIPLDKEIEYLRNYIQLQRMRIDETHDIDIRVHIQEPNRALFIAPMLLTPFVENAFKHGISFRTPSWIHITLTLDDTRLYLKVHNSRHPKSANDPEETKPGLGLDNVRKRLDLIYPGRHQLDIQQSEQDYFASLTLVYW</sequence>
<evidence type="ECO:0000259" key="2">
    <source>
        <dbReference type="Pfam" id="PF06580"/>
    </source>
</evidence>
<feature type="transmembrane region" description="Helical" evidence="1">
    <location>
        <begin position="12"/>
        <end position="28"/>
    </location>
</feature>
<feature type="domain" description="Signal transduction histidine kinase internal region" evidence="2">
    <location>
        <begin position="325"/>
        <end position="403"/>
    </location>
</feature>
<name>A0ABR6W5E5_9BACT</name>
<dbReference type="InterPro" id="IPR050640">
    <property type="entry name" value="Bact_2-comp_sensor_kinase"/>
</dbReference>
<dbReference type="PANTHER" id="PTHR34220:SF7">
    <property type="entry name" value="SENSOR HISTIDINE KINASE YPDA"/>
    <property type="match status" value="1"/>
</dbReference>
<dbReference type="Gene3D" id="3.30.565.10">
    <property type="entry name" value="Histidine kinase-like ATPase, C-terminal domain"/>
    <property type="match status" value="1"/>
</dbReference>
<dbReference type="InterPro" id="IPR010559">
    <property type="entry name" value="Sig_transdc_His_kin_internal"/>
</dbReference>
<dbReference type="Proteomes" id="UP000700732">
    <property type="component" value="Unassembled WGS sequence"/>
</dbReference>
<dbReference type="PANTHER" id="PTHR34220">
    <property type="entry name" value="SENSOR HISTIDINE KINASE YPDA"/>
    <property type="match status" value="1"/>
</dbReference>
<organism evidence="3 4">
    <name type="scientific">Spirosoma utsteinense</name>
    <dbReference type="NCBI Taxonomy" id="2585773"/>
    <lineage>
        <taxon>Bacteria</taxon>
        <taxon>Pseudomonadati</taxon>
        <taxon>Bacteroidota</taxon>
        <taxon>Cytophagia</taxon>
        <taxon>Cytophagales</taxon>
        <taxon>Cytophagaceae</taxon>
        <taxon>Spirosoma</taxon>
    </lineage>
</organism>
<keyword evidence="4" id="KW-1185">Reference proteome</keyword>
<feature type="transmembrane region" description="Helical" evidence="1">
    <location>
        <begin position="288"/>
        <end position="305"/>
    </location>
</feature>
<dbReference type="EMBL" id="VFIA01000012">
    <property type="protein sequence ID" value="MBC3791828.1"/>
    <property type="molecule type" value="Genomic_DNA"/>
</dbReference>
<reference evidence="3 4" key="1">
    <citation type="submission" date="2019-06" db="EMBL/GenBank/DDBJ databases">
        <title>Spirosoma utsteinense sp. nov. isolated from Antarctic ice-free soils.</title>
        <authorList>
            <person name="Tahon G."/>
        </authorList>
    </citation>
    <scope>NUCLEOTIDE SEQUENCE [LARGE SCALE GENOMIC DNA]</scope>
    <source>
        <strain evidence="3 4">LMG 31447</strain>
    </source>
</reference>
<feature type="transmembrane region" description="Helical" evidence="1">
    <location>
        <begin position="220"/>
        <end position="242"/>
    </location>
</feature>
<feature type="transmembrane region" description="Helical" evidence="1">
    <location>
        <begin position="186"/>
        <end position="208"/>
    </location>
</feature>
<feature type="transmembrane region" description="Helical" evidence="1">
    <location>
        <begin position="254"/>
        <end position="276"/>
    </location>
</feature>
<feature type="transmembrane region" description="Helical" evidence="1">
    <location>
        <begin position="68"/>
        <end position="87"/>
    </location>
</feature>
<evidence type="ECO:0000313" key="4">
    <source>
        <dbReference type="Proteomes" id="UP000700732"/>
    </source>
</evidence>
<dbReference type="InterPro" id="IPR036890">
    <property type="entry name" value="HATPase_C_sf"/>
</dbReference>
<gene>
    <name evidence="3" type="ORF">FH603_2336</name>
</gene>
<feature type="transmembrane region" description="Helical" evidence="1">
    <location>
        <begin position="99"/>
        <end position="120"/>
    </location>
</feature>
<keyword evidence="1" id="KW-1133">Transmembrane helix</keyword>
<dbReference type="RefSeq" id="WP_186737614.1">
    <property type="nucleotide sequence ID" value="NZ_VFIA01000012.1"/>
</dbReference>
<evidence type="ECO:0000256" key="1">
    <source>
        <dbReference type="SAM" id="Phobius"/>
    </source>
</evidence>
<comment type="caution">
    <text evidence="3">The sequence shown here is derived from an EMBL/GenBank/DDBJ whole genome shotgun (WGS) entry which is preliminary data.</text>
</comment>
<dbReference type="Pfam" id="PF06580">
    <property type="entry name" value="His_kinase"/>
    <property type="match status" value="1"/>
</dbReference>
<protein>
    <submittedName>
        <fullName evidence="3">Sensor histidine kinase YesM</fullName>
    </submittedName>
</protein>
<accession>A0ABR6W5E5</accession>
<dbReference type="GO" id="GO:0016301">
    <property type="term" value="F:kinase activity"/>
    <property type="evidence" value="ECO:0007669"/>
    <property type="project" value="UniProtKB-KW"/>
</dbReference>
<keyword evidence="3" id="KW-0418">Kinase</keyword>
<keyword evidence="1" id="KW-0812">Transmembrane</keyword>